<proteinExistence type="predicted"/>
<feature type="non-terminal residue" evidence="1">
    <location>
        <position position="86"/>
    </location>
</feature>
<evidence type="ECO:0000313" key="1">
    <source>
        <dbReference type="EMBL" id="KAG1793535.1"/>
    </source>
</evidence>
<dbReference type="OrthoDB" id="515064at2759"/>
<dbReference type="RefSeq" id="XP_041159960.1">
    <property type="nucleotide sequence ID" value="XM_041296661.1"/>
</dbReference>
<dbReference type="Proteomes" id="UP000719766">
    <property type="component" value="Unassembled WGS sequence"/>
</dbReference>
<dbReference type="GO" id="GO:0000228">
    <property type="term" value="C:nuclear chromosome"/>
    <property type="evidence" value="ECO:0007669"/>
    <property type="project" value="InterPro"/>
</dbReference>
<keyword evidence="2" id="KW-1185">Reference proteome</keyword>
<organism evidence="1 2">
    <name type="scientific">Suillus plorans</name>
    <dbReference type="NCBI Taxonomy" id="116603"/>
    <lineage>
        <taxon>Eukaryota</taxon>
        <taxon>Fungi</taxon>
        <taxon>Dikarya</taxon>
        <taxon>Basidiomycota</taxon>
        <taxon>Agaricomycotina</taxon>
        <taxon>Agaricomycetes</taxon>
        <taxon>Agaricomycetidae</taxon>
        <taxon>Boletales</taxon>
        <taxon>Suillineae</taxon>
        <taxon>Suillaceae</taxon>
        <taxon>Suillus</taxon>
    </lineage>
</organism>
<dbReference type="EMBL" id="JABBWE010000030">
    <property type="protein sequence ID" value="KAG1793535.1"/>
    <property type="molecule type" value="Genomic_DNA"/>
</dbReference>
<dbReference type="GeneID" id="64590425"/>
<dbReference type="AlphaFoldDB" id="A0A9P7AP82"/>
<dbReference type="GO" id="GO:0006338">
    <property type="term" value="P:chromatin remodeling"/>
    <property type="evidence" value="ECO:0007669"/>
    <property type="project" value="InterPro"/>
</dbReference>
<protein>
    <submittedName>
        <fullName evidence="1">Uncharacterized protein</fullName>
    </submittedName>
</protein>
<comment type="caution">
    <text evidence="1">The sequence shown here is derived from an EMBL/GenBank/DDBJ whole genome shotgun (WGS) entry which is preliminary data.</text>
</comment>
<accession>A0A9P7AP82</accession>
<feature type="non-terminal residue" evidence="1">
    <location>
        <position position="1"/>
    </location>
</feature>
<dbReference type="InterPro" id="IPR006939">
    <property type="entry name" value="SNF5"/>
</dbReference>
<sequence length="86" mass="9543">LENADASSEKFADVYAEDSELSLGGEFKTAIVYCIREQVQIYQKSLFRVGHPQMSESTACSFLPSLASGIRAMDQVKSFTPLLNYL</sequence>
<dbReference type="Pfam" id="PF04855">
    <property type="entry name" value="SNF5"/>
    <property type="match status" value="1"/>
</dbReference>
<reference evidence="1" key="1">
    <citation type="journal article" date="2020" name="New Phytol.">
        <title>Comparative genomics reveals dynamic genome evolution in host specialist ectomycorrhizal fungi.</title>
        <authorList>
            <person name="Lofgren L.A."/>
            <person name="Nguyen N.H."/>
            <person name="Vilgalys R."/>
            <person name="Ruytinx J."/>
            <person name="Liao H.L."/>
            <person name="Branco S."/>
            <person name="Kuo A."/>
            <person name="LaButti K."/>
            <person name="Lipzen A."/>
            <person name="Andreopoulos W."/>
            <person name="Pangilinan J."/>
            <person name="Riley R."/>
            <person name="Hundley H."/>
            <person name="Na H."/>
            <person name="Barry K."/>
            <person name="Grigoriev I.V."/>
            <person name="Stajich J.E."/>
            <person name="Kennedy P.G."/>
        </authorList>
    </citation>
    <scope>NUCLEOTIDE SEQUENCE</scope>
    <source>
        <strain evidence="1">S12</strain>
    </source>
</reference>
<gene>
    <name evidence="1" type="ORF">HD556DRAFT_1215086</name>
</gene>
<evidence type="ECO:0000313" key="2">
    <source>
        <dbReference type="Proteomes" id="UP000719766"/>
    </source>
</evidence>
<name>A0A9P7AP82_9AGAM</name>